<dbReference type="InterPro" id="IPR008949">
    <property type="entry name" value="Isoprenoid_synthase_dom_sf"/>
</dbReference>
<reference evidence="2" key="1">
    <citation type="submission" date="2015-08" db="EMBL/GenBank/DDBJ databases">
        <authorList>
            <person name="Babu N.S."/>
            <person name="Beckwith C.J."/>
            <person name="Beseler K.G."/>
            <person name="Brison A."/>
            <person name="Carone J.V."/>
            <person name="Caskin T.P."/>
            <person name="Diamond M."/>
            <person name="Durham M.E."/>
            <person name="Foxe J.M."/>
            <person name="Go M."/>
            <person name="Henderson B.A."/>
            <person name="Jones I.B."/>
            <person name="McGettigan J.A."/>
            <person name="Micheletti S.J."/>
            <person name="Nasrallah M.E."/>
            <person name="Ortiz D."/>
            <person name="Piller C.R."/>
            <person name="Privatt S.R."/>
            <person name="Schneider S.L."/>
            <person name="Sharp S."/>
            <person name="Smith T.C."/>
            <person name="Stanton J.D."/>
            <person name="Ullery H.E."/>
            <person name="Wilson R.J."/>
            <person name="Serrano M.G."/>
            <person name="Buck G."/>
            <person name="Lee V."/>
            <person name="Wang Y."/>
            <person name="Carvalho R."/>
            <person name="Voegtly L."/>
            <person name="Shi R."/>
            <person name="Duckworth R."/>
            <person name="Johnson A."/>
            <person name="Loviza R."/>
            <person name="Walstead R."/>
            <person name="Shah Z."/>
            <person name="Kiflezghi M."/>
            <person name="Wade K."/>
            <person name="Ball S.L."/>
            <person name="Bradley K.W."/>
            <person name="Asai D.J."/>
            <person name="Bowman C.A."/>
            <person name="Russell D.A."/>
            <person name="Pope W.H."/>
            <person name="Jacobs-Sera D."/>
            <person name="Hendrix R.W."/>
            <person name="Hatfull G.F."/>
        </authorList>
    </citation>
    <scope>NUCLEOTIDE SEQUENCE [LARGE SCALE GENOMIC DNA]</scope>
    <source>
        <strain evidence="2">JCM 19170</strain>
    </source>
</reference>
<keyword evidence="1" id="KW-0808">Transferase</keyword>
<evidence type="ECO:0000313" key="2">
    <source>
        <dbReference type="Proteomes" id="UP000182108"/>
    </source>
</evidence>
<dbReference type="OrthoDB" id="9807580at2"/>
<dbReference type="InterPro" id="IPR002060">
    <property type="entry name" value="Squ/phyt_synthse"/>
</dbReference>
<dbReference type="Gene3D" id="1.10.600.10">
    <property type="entry name" value="Farnesyl Diphosphate Synthase"/>
    <property type="match status" value="1"/>
</dbReference>
<organism evidence="1 2">
    <name type="scientific">Tepidiphilus thermophilus</name>
    <dbReference type="NCBI Taxonomy" id="876478"/>
    <lineage>
        <taxon>Bacteria</taxon>
        <taxon>Pseudomonadati</taxon>
        <taxon>Pseudomonadota</taxon>
        <taxon>Hydrogenophilia</taxon>
        <taxon>Hydrogenophilales</taxon>
        <taxon>Hydrogenophilaceae</taxon>
        <taxon>Tepidiphilus</taxon>
    </lineage>
</organism>
<protein>
    <submittedName>
        <fullName evidence="1">Farnesyl-diphosphate farnesyltransferase</fullName>
    </submittedName>
</protein>
<accession>A0A0K6IRB5</accession>
<name>A0A0K6IRB5_9PROT</name>
<evidence type="ECO:0000313" key="1">
    <source>
        <dbReference type="EMBL" id="CUB05624.1"/>
    </source>
</evidence>
<gene>
    <name evidence="1" type="ORF">Ga0061068_10269</name>
</gene>
<dbReference type="PANTHER" id="PTHR31480">
    <property type="entry name" value="BIFUNCTIONAL LYCOPENE CYCLASE/PHYTOENE SYNTHASE"/>
    <property type="match status" value="1"/>
</dbReference>
<dbReference type="SUPFAM" id="SSF48576">
    <property type="entry name" value="Terpenoid synthases"/>
    <property type="match status" value="1"/>
</dbReference>
<dbReference type="GO" id="GO:0016765">
    <property type="term" value="F:transferase activity, transferring alkyl or aryl (other than methyl) groups"/>
    <property type="evidence" value="ECO:0007669"/>
    <property type="project" value="UniProtKB-ARBA"/>
</dbReference>
<proteinExistence type="predicted"/>
<dbReference type="Proteomes" id="UP000182108">
    <property type="component" value="Unassembled WGS sequence"/>
</dbReference>
<sequence length="281" mass="31722">MSPDIDHCRERLERRPDARYYSLLLLRGPRQEALFVLYALIDALEDAVRSCREPEVALTTLSWWANEVAAAFSGTPTHPITRALRLVLADLPWERAFFDELVLAARLRAATMRCASSAELQQLTYRLGAVPALLTVRALGGLEREAQQAAQELGMGLALAELLLGVGADARTGRILLPVDQLQRHGVPAAQILEGRWSEAFAALMRAQAERVRHHFRAADEAATAQMRQALRPLMARRTVTEALLAEAEEIDYRLLDRRLELPPLRQLWLTWRGWRRKPGR</sequence>
<dbReference type="RefSeq" id="WP_055422797.1">
    <property type="nucleotide sequence ID" value="NZ_CYHH01000002.1"/>
</dbReference>
<dbReference type="EMBL" id="CYHH01000002">
    <property type="protein sequence ID" value="CUB05624.1"/>
    <property type="molecule type" value="Genomic_DNA"/>
</dbReference>
<keyword evidence="2" id="KW-1185">Reference proteome</keyword>
<dbReference type="Pfam" id="PF00494">
    <property type="entry name" value="SQS_PSY"/>
    <property type="match status" value="1"/>
</dbReference>
<dbReference type="AlphaFoldDB" id="A0A0K6IRB5"/>